<evidence type="ECO:0000313" key="2">
    <source>
        <dbReference type="Proteomes" id="UP000185657"/>
    </source>
</evidence>
<dbReference type="EMBL" id="LVWD01000004">
    <property type="protein sequence ID" value="OAD43224.1"/>
    <property type="molecule type" value="Genomic_DNA"/>
</dbReference>
<keyword evidence="2" id="KW-1185">Reference proteome</keyword>
<sequence>MYSTKLIRNTPVTLLLGAMGLMLSGCKIEHRTEAEKKAATSVAGSFENASFDPKAEVQAMWESKVLPAIDKMAVDYPTLKAAMEQNMDEAGAQHGYREKGESGPWNMAVRAAGVVVAAETELSAGTADIDVDGDGKADLQVQIGPVIRATAIRDTLPFISFTNYTNQIDFAQLANALNDRAYEAGLKDVDRTKLIGQKVDLVGVFTADNGEDLPVVTATSFKVVGP</sequence>
<dbReference type="InterPro" id="IPR036215">
    <property type="entry name" value="TM0957-like_sf"/>
</dbReference>
<accession>A0ABX2UAG0</accession>
<name>A0ABX2UAG0_9BURK</name>
<organism evidence="1 2">
    <name type="scientific">Hydrogenophaga crassostreae</name>
    <dbReference type="NCBI Taxonomy" id="1763535"/>
    <lineage>
        <taxon>Bacteria</taxon>
        <taxon>Pseudomonadati</taxon>
        <taxon>Pseudomonadota</taxon>
        <taxon>Betaproteobacteria</taxon>
        <taxon>Burkholderiales</taxon>
        <taxon>Comamonadaceae</taxon>
        <taxon>Hydrogenophaga</taxon>
    </lineage>
</organism>
<evidence type="ECO:0008006" key="3">
    <source>
        <dbReference type="Google" id="ProtNLM"/>
    </source>
</evidence>
<protein>
    <recommendedName>
        <fullName evidence="3">DUF2291 domain-containing protein</fullName>
    </recommendedName>
</protein>
<evidence type="ECO:0000313" key="1">
    <source>
        <dbReference type="EMBL" id="OAD43224.1"/>
    </source>
</evidence>
<dbReference type="PROSITE" id="PS51257">
    <property type="entry name" value="PROKAR_LIPOPROTEIN"/>
    <property type="match status" value="1"/>
</dbReference>
<gene>
    <name evidence="1" type="ORF">LPB72_05095</name>
</gene>
<proteinExistence type="predicted"/>
<dbReference type="PIRSF" id="PIRSF033535">
    <property type="entry name" value="UCP033535_plp"/>
    <property type="match status" value="1"/>
</dbReference>
<dbReference type="InterPro" id="IPR014582">
    <property type="entry name" value="UCP033535_lipo"/>
</dbReference>
<comment type="caution">
    <text evidence="1">The sequence shown here is derived from an EMBL/GenBank/DDBJ whole genome shotgun (WGS) entry which is preliminary data.</text>
</comment>
<dbReference type="Pfam" id="PF10054">
    <property type="entry name" value="DUF2291"/>
    <property type="match status" value="1"/>
</dbReference>
<dbReference type="SUPFAM" id="SSF141318">
    <property type="entry name" value="TM0957-like"/>
    <property type="match status" value="1"/>
</dbReference>
<reference evidence="1 2" key="1">
    <citation type="submission" date="2016-02" db="EMBL/GenBank/DDBJ databases">
        <title>Draft genome sequence of Hydrogenophaga sp. LPB0072.</title>
        <authorList>
            <person name="Shin S.-K."/>
            <person name="Yi H."/>
        </authorList>
    </citation>
    <scope>NUCLEOTIDE SEQUENCE [LARGE SCALE GENOMIC DNA]</scope>
    <source>
        <strain evidence="1 2">LPB0072</strain>
    </source>
</reference>
<dbReference type="RefSeq" id="WP_157694113.1">
    <property type="nucleotide sequence ID" value="NZ_CP017476.1"/>
</dbReference>
<dbReference type="Proteomes" id="UP000185657">
    <property type="component" value="Unassembled WGS sequence"/>
</dbReference>